<organism evidence="6 7">
    <name type="scientific">Prunus persica</name>
    <name type="common">Peach</name>
    <name type="synonym">Amygdalus persica</name>
    <dbReference type="NCBI Taxonomy" id="3760"/>
    <lineage>
        <taxon>Eukaryota</taxon>
        <taxon>Viridiplantae</taxon>
        <taxon>Streptophyta</taxon>
        <taxon>Embryophyta</taxon>
        <taxon>Tracheophyta</taxon>
        <taxon>Spermatophyta</taxon>
        <taxon>Magnoliopsida</taxon>
        <taxon>eudicotyledons</taxon>
        <taxon>Gunneridae</taxon>
        <taxon>Pentapetalae</taxon>
        <taxon>rosids</taxon>
        <taxon>fabids</taxon>
        <taxon>Rosales</taxon>
        <taxon>Rosaceae</taxon>
        <taxon>Amygdaloideae</taxon>
        <taxon>Amygdaleae</taxon>
        <taxon>Prunus</taxon>
    </lineage>
</organism>
<dbReference type="SUPFAM" id="SSF54695">
    <property type="entry name" value="POZ domain"/>
    <property type="match status" value="1"/>
</dbReference>
<dbReference type="AlphaFoldDB" id="A0A251PEZ1"/>
<evidence type="ECO:0000256" key="2">
    <source>
        <dbReference type="ARBA" id="ARBA00022786"/>
    </source>
</evidence>
<dbReference type="Gene3D" id="3.30.710.10">
    <property type="entry name" value="Potassium Channel Kv1.1, Chain A"/>
    <property type="match status" value="1"/>
</dbReference>
<sequence>MQVCCDLQVDVNGEEVFMVDKKTLASFSGRFSKLFGKLKGTSRSLKVIFHDFPGGAEGFELMTRFCYNNGTTEITPSNIVLLYCIAHFMEMDGDGSGRLNILSQTEKSLEGISFWTWPNLVVALKQCQDLLPASNCSSILEKVLDCLIAKLFCPFVRSTYASSSEHLSFQFSSARSSHSMKTNCSQTTWWVEDLMFLSINLIEKVIRRMMFQELYHSTIFKFLFHYHQSKSMGATTPEVAPDTYLNPSKFAALAMSLPDSARESHDRLYQAIGVYFKRHADLFEEEKMSICCALNYDKLSAHSLKHLTQNIKFPPRRAVEAFTTEQSKLRSLLHKAYNLKTLDSLLIHTQNEIKHEKQDTEHIIPIYTKKLDLPTEAEKLRADLQTMHWKTLELGNTCGTMEMQMAAITKSRLSFRGSIQYLPKLFP</sequence>
<evidence type="ECO:0000259" key="4">
    <source>
        <dbReference type="PROSITE" id="PS50097"/>
    </source>
</evidence>
<reference evidence="6 7" key="1">
    <citation type="journal article" date="2013" name="Nat. Genet.">
        <title>The high-quality draft genome of peach (Prunus persica) identifies unique patterns of genetic diversity, domestication and genome evolution.</title>
        <authorList>
            <consortium name="International Peach Genome Initiative"/>
            <person name="Verde I."/>
            <person name="Abbott A.G."/>
            <person name="Scalabrin S."/>
            <person name="Jung S."/>
            <person name="Shu S."/>
            <person name="Marroni F."/>
            <person name="Zhebentyayeva T."/>
            <person name="Dettori M.T."/>
            <person name="Grimwood J."/>
            <person name="Cattonaro F."/>
            <person name="Zuccolo A."/>
            <person name="Rossini L."/>
            <person name="Jenkins J."/>
            <person name="Vendramin E."/>
            <person name="Meisel L.A."/>
            <person name="Decroocq V."/>
            <person name="Sosinski B."/>
            <person name="Prochnik S."/>
            <person name="Mitros T."/>
            <person name="Policriti A."/>
            <person name="Cipriani G."/>
            <person name="Dondini L."/>
            <person name="Ficklin S."/>
            <person name="Goodstein D.M."/>
            <person name="Xuan P."/>
            <person name="Del Fabbro C."/>
            <person name="Aramini V."/>
            <person name="Copetti D."/>
            <person name="Gonzalez S."/>
            <person name="Horner D.S."/>
            <person name="Falchi R."/>
            <person name="Lucas S."/>
            <person name="Mica E."/>
            <person name="Maldonado J."/>
            <person name="Lazzari B."/>
            <person name="Bielenberg D."/>
            <person name="Pirona R."/>
            <person name="Miculan M."/>
            <person name="Barakat A."/>
            <person name="Testolin R."/>
            <person name="Stella A."/>
            <person name="Tartarini S."/>
            <person name="Tonutti P."/>
            <person name="Arus P."/>
            <person name="Orellana A."/>
            <person name="Wells C."/>
            <person name="Main D."/>
            <person name="Vizzotto G."/>
            <person name="Silva H."/>
            <person name="Salamini F."/>
            <person name="Schmutz J."/>
            <person name="Morgante M."/>
            <person name="Rokhsar D.S."/>
        </authorList>
    </citation>
    <scope>NUCLEOTIDE SEQUENCE [LARGE SCALE GENOMIC DNA]</scope>
    <source>
        <strain evidence="7">cv. Nemared</strain>
    </source>
</reference>
<accession>A0A251PEZ1</accession>
<dbReference type="UniPathway" id="UPA00143"/>
<feature type="domain" description="BTB" evidence="4">
    <location>
        <begin position="5"/>
        <end position="69"/>
    </location>
</feature>
<dbReference type="Pfam" id="PF03000">
    <property type="entry name" value="NPH3"/>
    <property type="match status" value="1"/>
</dbReference>
<protein>
    <recommendedName>
        <fullName evidence="8">NPH3 domain-containing protein</fullName>
    </recommendedName>
</protein>
<gene>
    <name evidence="6" type="ORF">PRUPE_4G030100</name>
</gene>
<evidence type="ECO:0000313" key="7">
    <source>
        <dbReference type="Proteomes" id="UP000006882"/>
    </source>
</evidence>
<dbReference type="InterPro" id="IPR027356">
    <property type="entry name" value="NPH3_dom"/>
</dbReference>
<comment type="pathway">
    <text evidence="1">Protein modification; protein ubiquitination.</text>
</comment>
<dbReference type="Proteomes" id="UP000006882">
    <property type="component" value="Chromosome G4"/>
</dbReference>
<comment type="similarity">
    <text evidence="3">Belongs to the NPH3 family.</text>
</comment>
<dbReference type="EMBL" id="CM007654">
    <property type="protein sequence ID" value="ONI10143.1"/>
    <property type="molecule type" value="Genomic_DNA"/>
</dbReference>
<evidence type="ECO:0000256" key="1">
    <source>
        <dbReference type="ARBA" id="ARBA00004906"/>
    </source>
</evidence>
<keyword evidence="2" id="KW-0833">Ubl conjugation pathway</keyword>
<dbReference type="PROSITE" id="PS51649">
    <property type="entry name" value="NPH3"/>
    <property type="match status" value="1"/>
</dbReference>
<keyword evidence="7" id="KW-1185">Reference proteome</keyword>
<dbReference type="SMART" id="SM00225">
    <property type="entry name" value="BTB"/>
    <property type="match status" value="1"/>
</dbReference>
<name>A0A251PEZ1_PRUPE</name>
<dbReference type="Pfam" id="PF00651">
    <property type="entry name" value="BTB"/>
    <property type="match status" value="1"/>
</dbReference>
<dbReference type="InterPro" id="IPR000210">
    <property type="entry name" value="BTB/POZ_dom"/>
</dbReference>
<proteinExistence type="inferred from homology"/>
<feature type="domain" description="NPH3" evidence="5">
    <location>
        <begin position="238"/>
        <end position="328"/>
    </location>
</feature>
<evidence type="ECO:0000256" key="3">
    <source>
        <dbReference type="PROSITE-ProRule" id="PRU00982"/>
    </source>
</evidence>
<dbReference type="InterPro" id="IPR043454">
    <property type="entry name" value="NPH3/RPT2-like"/>
</dbReference>
<dbReference type="GO" id="GO:0016567">
    <property type="term" value="P:protein ubiquitination"/>
    <property type="evidence" value="ECO:0007669"/>
    <property type="project" value="UniProtKB-UniPathway"/>
</dbReference>
<dbReference type="InterPro" id="IPR011333">
    <property type="entry name" value="SKP1/BTB/POZ_sf"/>
</dbReference>
<evidence type="ECO:0008006" key="8">
    <source>
        <dbReference type="Google" id="ProtNLM"/>
    </source>
</evidence>
<evidence type="ECO:0000313" key="6">
    <source>
        <dbReference type="EMBL" id="ONI10143.1"/>
    </source>
</evidence>
<dbReference type="Gramene" id="ONI10143">
    <property type="protein sequence ID" value="ONI10143"/>
    <property type="gene ID" value="PRUPE_4G030100"/>
</dbReference>
<evidence type="ECO:0000259" key="5">
    <source>
        <dbReference type="PROSITE" id="PS51649"/>
    </source>
</evidence>
<dbReference type="PROSITE" id="PS50097">
    <property type="entry name" value="BTB"/>
    <property type="match status" value="1"/>
</dbReference>
<dbReference type="PANTHER" id="PTHR32370">
    <property type="entry name" value="OS12G0117600 PROTEIN"/>
    <property type="match status" value="1"/>
</dbReference>